<reference evidence="1 2" key="1">
    <citation type="submission" date="2020-04" db="EMBL/GenBank/DDBJ databases">
        <title>Genome sequencing of novel species.</title>
        <authorList>
            <person name="Heo J."/>
            <person name="Kim S.-J."/>
            <person name="Kim J.-S."/>
            <person name="Hong S.-B."/>
            <person name="Kwon S.-W."/>
        </authorList>
    </citation>
    <scope>NUCLEOTIDE SEQUENCE [LARGE SCALE GENOMIC DNA]</scope>
    <source>
        <strain evidence="1 2">F39-2</strain>
    </source>
</reference>
<name>A0A7L5E235_9SPHI</name>
<organism evidence="1 2">
    <name type="scientific">Mucilaginibacter robiniae</name>
    <dbReference type="NCBI Taxonomy" id="2728022"/>
    <lineage>
        <taxon>Bacteria</taxon>
        <taxon>Pseudomonadati</taxon>
        <taxon>Bacteroidota</taxon>
        <taxon>Sphingobacteriia</taxon>
        <taxon>Sphingobacteriales</taxon>
        <taxon>Sphingobacteriaceae</taxon>
        <taxon>Mucilaginibacter</taxon>
    </lineage>
</organism>
<keyword evidence="2" id="KW-1185">Reference proteome</keyword>
<dbReference type="AlphaFoldDB" id="A0A7L5E235"/>
<dbReference type="RefSeq" id="WP_169608984.1">
    <property type="nucleotide sequence ID" value="NZ_CP051682.1"/>
</dbReference>
<protein>
    <submittedName>
        <fullName evidence="1">Uncharacterized protein</fullName>
    </submittedName>
</protein>
<evidence type="ECO:0000313" key="2">
    <source>
        <dbReference type="Proteomes" id="UP000503278"/>
    </source>
</evidence>
<dbReference type="KEGG" id="mrob:HH214_15105"/>
<dbReference type="Proteomes" id="UP000503278">
    <property type="component" value="Chromosome"/>
</dbReference>
<gene>
    <name evidence="1" type="ORF">HH214_15105</name>
</gene>
<evidence type="ECO:0000313" key="1">
    <source>
        <dbReference type="EMBL" id="QJD97101.1"/>
    </source>
</evidence>
<proteinExistence type="predicted"/>
<sequence length="185" mass="20965">MENENVISGATEAEVWQQLEADLTGEDIYEYDVIIKQGNKEIELYIDIDPGGGFESGSETTQFRAVLTTRPDFRFAIHDEGFTDEIGKFFGMQDALLGYPDLDKHVIVKTNNEELARQLFADAEVREVFSGLDDFDFGIHTHHVENSSNQLPFLELNIDIGVTDPADLRILYHAFYTVLQKIEGE</sequence>
<dbReference type="EMBL" id="CP051682">
    <property type="protein sequence ID" value="QJD97101.1"/>
    <property type="molecule type" value="Genomic_DNA"/>
</dbReference>
<accession>A0A7L5E235</accession>